<sequence>MSRIGFAGSFVLFLSAFALAVVASALLAPGIVQQLSSLDARLLARDWVVSIKSQFDLPGEPIEFEVSLMDRLAATMLQQKDSEPSEVNLFRPLEFQSLEHFGNIRGYAVFTKFGELFIAGGTPQMRDMSNVNFAKAAQDAMRHQKSMVFSRGAVGNKDKPSLIVLIPLQRFGASRGVISVEVERHHIEDVMERGVQFTGLVTAILLAVLSAIVMITLFYWGRQRRLAEREAIRLAFYDPLTGLPNRRRFHKDLPQRVALAAAQKLQFGLLSIDVDKFKQINDLYGHGAGDLVLMEIGKRLHEQVGTKNDVYRLSGDEFVVILDHVFSSTDLAALCTKLVDAMKLSIEVEMSHIVASISIGAAVFPLHGDDDRQLLKRSDLALYHAKDAGRAGFTIYTPQLEEEQNRKALIERELRIALEVGGLELHYQPQVCAMTGRLMGFEALARWCHPKLGNISPDEFVSVAEQSGLIHVLGEWALATACKEAATWEYDDLTIAVNLSPLQLRDAQIVNCVRRVLAESRLSPHRLELEITEGVFVFDTAQVRHTLDELRALGVGIAMDDFGTGYSSLNYLTRIPLTKLKIDRSFVSNFHLGKADDAVVHCVIGLSKSLRLSVVAEGVENESQLQALQLAGCDILQGYYFGRPTNTPKAFIVAAYSQSIMAAG</sequence>
<dbReference type="Pfam" id="PF00563">
    <property type="entry name" value="EAL"/>
    <property type="match status" value="1"/>
</dbReference>
<dbReference type="SUPFAM" id="SSF141868">
    <property type="entry name" value="EAL domain-like"/>
    <property type="match status" value="1"/>
</dbReference>
<comment type="caution">
    <text evidence="4">The sequence shown here is derived from an EMBL/GenBank/DDBJ whole genome shotgun (WGS) entry which is preliminary data.</text>
</comment>
<evidence type="ECO:0000313" key="4">
    <source>
        <dbReference type="EMBL" id="GLQ16376.1"/>
    </source>
</evidence>
<accession>A0ABQ5UM80</accession>
<dbReference type="Gene3D" id="3.30.70.270">
    <property type="match status" value="1"/>
</dbReference>
<dbReference type="InterPro" id="IPR043128">
    <property type="entry name" value="Rev_trsase/Diguanyl_cyclase"/>
</dbReference>
<dbReference type="InterPro" id="IPR035919">
    <property type="entry name" value="EAL_sf"/>
</dbReference>
<reference evidence="4" key="2">
    <citation type="submission" date="2023-01" db="EMBL/GenBank/DDBJ databases">
        <title>Draft genome sequence of Maritalea porphyrae strain NBRC 107169.</title>
        <authorList>
            <person name="Sun Q."/>
            <person name="Mori K."/>
        </authorList>
    </citation>
    <scope>NUCLEOTIDE SEQUENCE</scope>
    <source>
        <strain evidence="4">NBRC 107169</strain>
    </source>
</reference>
<dbReference type="Gene3D" id="3.20.20.450">
    <property type="entry name" value="EAL domain"/>
    <property type="match status" value="1"/>
</dbReference>
<dbReference type="Proteomes" id="UP001161405">
    <property type="component" value="Unassembled WGS sequence"/>
</dbReference>
<dbReference type="CDD" id="cd01948">
    <property type="entry name" value="EAL"/>
    <property type="match status" value="1"/>
</dbReference>
<dbReference type="SUPFAM" id="SSF55073">
    <property type="entry name" value="Nucleotide cyclase"/>
    <property type="match status" value="1"/>
</dbReference>
<feature type="transmembrane region" description="Helical" evidence="1">
    <location>
        <begin position="197"/>
        <end position="220"/>
    </location>
</feature>
<evidence type="ECO:0000259" key="3">
    <source>
        <dbReference type="PROSITE" id="PS50887"/>
    </source>
</evidence>
<dbReference type="Pfam" id="PF00990">
    <property type="entry name" value="GGDEF"/>
    <property type="match status" value="1"/>
</dbReference>
<proteinExistence type="predicted"/>
<organism evidence="4 5">
    <name type="scientific">Maritalea porphyrae</name>
    <dbReference type="NCBI Taxonomy" id="880732"/>
    <lineage>
        <taxon>Bacteria</taxon>
        <taxon>Pseudomonadati</taxon>
        <taxon>Pseudomonadota</taxon>
        <taxon>Alphaproteobacteria</taxon>
        <taxon>Hyphomicrobiales</taxon>
        <taxon>Devosiaceae</taxon>
        <taxon>Maritalea</taxon>
    </lineage>
</organism>
<gene>
    <name evidence="4" type="ORF">GCM10007879_06250</name>
</gene>
<dbReference type="SMART" id="SM00052">
    <property type="entry name" value="EAL"/>
    <property type="match status" value="1"/>
</dbReference>
<evidence type="ECO:0000259" key="2">
    <source>
        <dbReference type="PROSITE" id="PS50883"/>
    </source>
</evidence>
<keyword evidence="1" id="KW-0812">Transmembrane</keyword>
<dbReference type="SMART" id="SM00267">
    <property type="entry name" value="GGDEF"/>
    <property type="match status" value="1"/>
</dbReference>
<dbReference type="PANTHER" id="PTHR44757">
    <property type="entry name" value="DIGUANYLATE CYCLASE DGCP"/>
    <property type="match status" value="1"/>
</dbReference>
<feature type="domain" description="GGDEF" evidence="3">
    <location>
        <begin position="265"/>
        <end position="398"/>
    </location>
</feature>
<keyword evidence="1" id="KW-1133">Transmembrane helix</keyword>
<reference evidence="4" key="1">
    <citation type="journal article" date="2014" name="Int. J. Syst. Evol. Microbiol.">
        <title>Complete genome of a new Firmicutes species belonging to the dominant human colonic microbiota ('Ruminococcus bicirculans') reveals two chromosomes and a selective capacity to utilize plant glucans.</title>
        <authorList>
            <consortium name="NISC Comparative Sequencing Program"/>
            <person name="Wegmann U."/>
            <person name="Louis P."/>
            <person name="Goesmann A."/>
            <person name="Henrissat B."/>
            <person name="Duncan S.H."/>
            <person name="Flint H.J."/>
        </authorList>
    </citation>
    <scope>NUCLEOTIDE SEQUENCE</scope>
    <source>
        <strain evidence="4">NBRC 107169</strain>
    </source>
</reference>
<dbReference type="InterPro" id="IPR029787">
    <property type="entry name" value="Nucleotide_cyclase"/>
</dbReference>
<protein>
    <recommendedName>
        <fullName evidence="6">Diguanylate cyclase</fullName>
    </recommendedName>
</protein>
<dbReference type="InterPro" id="IPR001633">
    <property type="entry name" value="EAL_dom"/>
</dbReference>
<dbReference type="CDD" id="cd01949">
    <property type="entry name" value="GGDEF"/>
    <property type="match status" value="1"/>
</dbReference>
<name>A0ABQ5UM80_9HYPH</name>
<keyword evidence="1" id="KW-0472">Membrane</keyword>
<evidence type="ECO:0008006" key="6">
    <source>
        <dbReference type="Google" id="ProtNLM"/>
    </source>
</evidence>
<dbReference type="PROSITE" id="PS50883">
    <property type="entry name" value="EAL"/>
    <property type="match status" value="1"/>
</dbReference>
<dbReference type="NCBIfam" id="TIGR00254">
    <property type="entry name" value="GGDEF"/>
    <property type="match status" value="1"/>
</dbReference>
<evidence type="ECO:0000313" key="5">
    <source>
        <dbReference type="Proteomes" id="UP001161405"/>
    </source>
</evidence>
<dbReference type="PROSITE" id="PS50887">
    <property type="entry name" value="GGDEF"/>
    <property type="match status" value="1"/>
</dbReference>
<feature type="domain" description="EAL" evidence="2">
    <location>
        <begin position="407"/>
        <end position="658"/>
    </location>
</feature>
<dbReference type="RefSeq" id="WP_284361959.1">
    <property type="nucleotide sequence ID" value="NZ_BSNI01000001.1"/>
</dbReference>
<keyword evidence="5" id="KW-1185">Reference proteome</keyword>
<evidence type="ECO:0000256" key="1">
    <source>
        <dbReference type="SAM" id="Phobius"/>
    </source>
</evidence>
<dbReference type="EMBL" id="BSNI01000001">
    <property type="protein sequence ID" value="GLQ16376.1"/>
    <property type="molecule type" value="Genomic_DNA"/>
</dbReference>
<dbReference type="InterPro" id="IPR000160">
    <property type="entry name" value="GGDEF_dom"/>
</dbReference>
<dbReference type="InterPro" id="IPR052155">
    <property type="entry name" value="Biofilm_reg_signaling"/>
</dbReference>
<dbReference type="PANTHER" id="PTHR44757:SF2">
    <property type="entry name" value="BIOFILM ARCHITECTURE MAINTENANCE PROTEIN MBAA"/>
    <property type="match status" value="1"/>
</dbReference>